<evidence type="ECO:0000313" key="4">
    <source>
        <dbReference type="Proteomes" id="UP001519460"/>
    </source>
</evidence>
<feature type="compositionally biased region" description="Basic and acidic residues" evidence="1">
    <location>
        <begin position="83"/>
        <end position="97"/>
    </location>
</feature>
<dbReference type="PANTHER" id="PTHR17149:SF4">
    <property type="entry name" value="RH17958P"/>
    <property type="match status" value="1"/>
</dbReference>
<dbReference type="Pfam" id="PF10195">
    <property type="entry name" value="Phospho_p8"/>
    <property type="match status" value="1"/>
</dbReference>
<feature type="signal peptide" evidence="2">
    <location>
        <begin position="1"/>
        <end position="21"/>
    </location>
</feature>
<feature type="chain" id="PRO_5044804090" description="Nuclear protein 1" evidence="2">
    <location>
        <begin position="22"/>
        <end position="119"/>
    </location>
</feature>
<evidence type="ECO:0000256" key="2">
    <source>
        <dbReference type="SAM" id="SignalP"/>
    </source>
</evidence>
<evidence type="ECO:0008006" key="5">
    <source>
        <dbReference type="Google" id="ProtNLM"/>
    </source>
</evidence>
<feature type="region of interest" description="Disordered" evidence="1">
    <location>
        <begin position="72"/>
        <end position="119"/>
    </location>
</feature>
<feature type="compositionally biased region" description="Polar residues" evidence="1">
    <location>
        <begin position="106"/>
        <end position="119"/>
    </location>
</feature>
<dbReference type="InterPro" id="IPR018792">
    <property type="entry name" value="NUPR1-like"/>
</dbReference>
<dbReference type="PANTHER" id="PTHR17149">
    <property type="entry name" value="NUCLEAR PROTEIN 1 AND 2"/>
    <property type="match status" value="1"/>
</dbReference>
<sequence>FSASLLAIFFRSFINLFFSSAVPEFSRQFHYWRQPSVKTSTVHRQPVSMSSYFVEQYMDEYDVMSMERHKYVHSSHSGKGRSKREAMANTNRHDISGHTRKAVQKLVNNNRKQRLSSSS</sequence>
<dbReference type="EMBL" id="JACVVK020000462">
    <property type="protein sequence ID" value="KAK7473639.1"/>
    <property type="molecule type" value="Genomic_DNA"/>
</dbReference>
<dbReference type="AlphaFoldDB" id="A0ABD0JFV7"/>
<keyword evidence="4" id="KW-1185">Reference proteome</keyword>
<reference evidence="3 4" key="1">
    <citation type="journal article" date="2023" name="Sci. Data">
        <title>Genome assembly of the Korean intertidal mud-creeper Batillaria attramentaria.</title>
        <authorList>
            <person name="Patra A.K."/>
            <person name="Ho P.T."/>
            <person name="Jun S."/>
            <person name="Lee S.J."/>
            <person name="Kim Y."/>
            <person name="Won Y.J."/>
        </authorList>
    </citation>
    <scope>NUCLEOTIDE SEQUENCE [LARGE SCALE GENOMIC DNA]</scope>
    <source>
        <strain evidence="3">Wonlab-2016</strain>
    </source>
</reference>
<feature type="compositionally biased region" description="Basic residues" evidence="1">
    <location>
        <begin position="72"/>
        <end position="82"/>
    </location>
</feature>
<evidence type="ECO:0000313" key="3">
    <source>
        <dbReference type="EMBL" id="KAK7473639.1"/>
    </source>
</evidence>
<dbReference type="Proteomes" id="UP001519460">
    <property type="component" value="Unassembled WGS sequence"/>
</dbReference>
<evidence type="ECO:0000256" key="1">
    <source>
        <dbReference type="SAM" id="MobiDB-lite"/>
    </source>
</evidence>
<keyword evidence="2" id="KW-0732">Signal</keyword>
<organism evidence="3 4">
    <name type="scientific">Batillaria attramentaria</name>
    <dbReference type="NCBI Taxonomy" id="370345"/>
    <lineage>
        <taxon>Eukaryota</taxon>
        <taxon>Metazoa</taxon>
        <taxon>Spiralia</taxon>
        <taxon>Lophotrochozoa</taxon>
        <taxon>Mollusca</taxon>
        <taxon>Gastropoda</taxon>
        <taxon>Caenogastropoda</taxon>
        <taxon>Sorbeoconcha</taxon>
        <taxon>Cerithioidea</taxon>
        <taxon>Batillariidae</taxon>
        <taxon>Batillaria</taxon>
    </lineage>
</organism>
<gene>
    <name evidence="3" type="ORF">BaRGS_00035117</name>
</gene>
<comment type="caution">
    <text evidence="3">The sequence shown here is derived from an EMBL/GenBank/DDBJ whole genome shotgun (WGS) entry which is preliminary data.</text>
</comment>
<name>A0ABD0JFV7_9CAEN</name>
<protein>
    <recommendedName>
        <fullName evidence="5">Nuclear protein 1</fullName>
    </recommendedName>
</protein>
<proteinExistence type="predicted"/>
<feature type="non-terminal residue" evidence="3">
    <location>
        <position position="1"/>
    </location>
</feature>
<accession>A0ABD0JFV7</accession>